<dbReference type="SUPFAM" id="SSF52047">
    <property type="entry name" value="RNI-like"/>
    <property type="match status" value="1"/>
</dbReference>
<dbReference type="InterPro" id="IPR032675">
    <property type="entry name" value="LRR_dom_sf"/>
</dbReference>
<gene>
    <name evidence="1" type="ORF">FISHEDRAFT_57938</name>
</gene>
<reference evidence="1 2" key="1">
    <citation type="journal article" date="2015" name="Fungal Genet. Biol.">
        <title>Evolution of novel wood decay mechanisms in Agaricales revealed by the genome sequences of Fistulina hepatica and Cylindrobasidium torrendii.</title>
        <authorList>
            <person name="Floudas D."/>
            <person name="Held B.W."/>
            <person name="Riley R."/>
            <person name="Nagy L.G."/>
            <person name="Koehler G."/>
            <person name="Ransdell A.S."/>
            <person name="Younus H."/>
            <person name="Chow J."/>
            <person name="Chiniquy J."/>
            <person name="Lipzen A."/>
            <person name="Tritt A."/>
            <person name="Sun H."/>
            <person name="Haridas S."/>
            <person name="LaButti K."/>
            <person name="Ohm R.A."/>
            <person name="Kues U."/>
            <person name="Blanchette R.A."/>
            <person name="Grigoriev I.V."/>
            <person name="Minto R.E."/>
            <person name="Hibbett D.S."/>
        </authorList>
    </citation>
    <scope>NUCLEOTIDE SEQUENCE [LARGE SCALE GENOMIC DNA]</scope>
    <source>
        <strain evidence="1 2">ATCC 64428</strain>
    </source>
</reference>
<keyword evidence="2" id="KW-1185">Reference proteome</keyword>
<dbReference type="AlphaFoldDB" id="A0A0D7AFP7"/>
<sequence length="551" mass="61914">MPESSRRFAPELWDVICQNVKNERDLFSLVVTCKSSSPFALDALWRDLPALWPLVNLFPTDLIKERKESEGDISPSFVTVLARSIQPSDWDRVLVYAARVMALIIIPEIDFFCRRRIDGPSSRLIPTYMRVSPDTYHAMIRSCPVPSIFTRLRQVEAQWSTKLSLSMLQFSVPPDLKTVSLYVSGEVSEEFTSLPAGLSILSTVGTSCPQVESLTFQAPLSSFYEESDMRAQLLDTFSSMVCKWMNLRSVVMPYASDDSFLHLSSLPALAHLVLKDAFAEHLILPETSLPKILFRALREVELECHHLPFVIDLFNYLSSARLESVIVTVRHNFPLPSTWLDFINLLCTVSDPQTLRVLKLVEEGDDDEDLYEDVDLRSLGPKFFVALHSFLNLLELRIESMVEPDISEADVKALAYALPHLTNLVINQTWTYLCGTPCPPPRLSMAILPLLATACPALTEISLFLNTRGALGTIQGLQDVPNVVKSLSVGRSPLRASDVDAVDEFLAKVFPNLTSVECTFKDADMDEDELISEYNESWDDTVGIRLYLLVP</sequence>
<evidence type="ECO:0000313" key="2">
    <source>
        <dbReference type="Proteomes" id="UP000054144"/>
    </source>
</evidence>
<accession>A0A0D7AFP7</accession>
<dbReference type="OrthoDB" id="3543113at2759"/>
<dbReference type="EMBL" id="KN881721">
    <property type="protein sequence ID" value="KIY49663.1"/>
    <property type="molecule type" value="Genomic_DNA"/>
</dbReference>
<protein>
    <recommendedName>
        <fullName evidence="3">F-box domain-containing protein</fullName>
    </recommendedName>
</protein>
<proteinExistence type="predicted"/>
<name>A0A0D7AFP7_9AGAR</name>
<evidence type="ECO:0008006" key="3">
    <source>
        <dbReference type="Google" id="ProtNLM"/>
    </source>
</evidence>
<organism evidence="1 2">
    <name type="scientific">Fistulina hepatica ATCC 64428</name>
    <dbReference type="NCBI Taxonomy" id="1128425"/>
    <lineage>
        <taxon>Eukaryota</taxon>
        <taxon>Fungi</taxon>
        <taxon>Dikarya</taxon>
        <taxon>Basidiomycota</taxon>
        <taxon>Agaricomycotina</taxon>
        <taxon>Agaricomycetes</taxon>
        <taxon>Agaricomycetidae</taxon>
        <taxon>Agaricales</taxon>
        <taxon>Fistulinaceae</taxon>
        <taxon>Fistulina</taxon>
    </lineage>
</organism>
<evidence type="ECO:0000313" key="1">
    <source>
        <dbReference type="EMBL" id="KIY49663.1"/>
    </source>
</evidence>
<dbReference type="Proteomes" id="UP000054144">
    <property type="component" value="Unassembled WGS sequence"/>
</dbReference>
<dbReference type="Gene3D" id="3.80.10.10">
    <property type="entry name" value="Ribonuclease Inhibitor"/>
    <property type="match status" value="1"/>
</dbReference>